<accession>A0ACB6R3R8</accession>
<name>A0ACB6R3R8_9PLEO</name>
<evidence type="ECO:0000313" key="2">
    <source>
        <dbReference type="Proteomes" id="UP000799755"/>
    </source>
</evidence>
<sequence length="144" mass="16391">MSSYSPRSPFGLPQSPRPNGMLSPGMLSPINTTLSSPSSPRYDSGATSPTNQALSEKGPQPIFIDTRQRRRESMIFVNATIPLSPRSSIALGDRSDTQSLREPPRKRRGIARLFCCFSSEARERRKRQRYMDFERMEDVHWTEL</sequence>
<dbReference type="EMBL" id="MU003501">
    <property type="protein sequence ID" value="KAF2472970.1"/>
    <property type="molecule type" value="Genomic_DNA"/>
</dbReference>
<comment type="caution">
    <text evidence="1">The sequence shown here is derived from an EMBL/GenBank/DDBJ whole genome shotgun (WGS) entry which is preliminary data.</text>
</comment>
<organism evidence="1 2">
    <name type="scientific">Lindgomyces ingoldianus</name>
    <dbReference type="NCBI Taxonomy" id="673940"/>
    <lineage>
        <taxon>Eukaryota</taxon>
        <taxon>Fungi</taxon>
        <taxon>Dikarya</taxon>
        <taxon>Ascomycota</taxon>
        <taxon>Pezizomycotina</taxon>
        <taxon>Dothideomycetes</taxon>
        <taxon>Pleosporomycetidae</taxon>
        <taxon>Pleosporales</taxon>
        <taxon>Lindgomycetaceae</taxon>
        <taxon>Lindgomyces</taxon>
    </lineage>
</organism>
<protein>
    <submittedName>
        <fullName evidence="1">Uncharacterized protein</fullName>
    </submittedName>
</protein>
<keyword evidence="2" id="KW-1185">Reference proteome</keyword>
<dbReference type="Proteomes" id="UP000799755">
    <property type="component" value="Unassembled WGS sequence"/>
</dbReference>
<gene>
    <name evidence="1" type="ORF">BDR25DRAFT_341738</name>
</gene>
<proteinExistence type="predicted"/>
<evidence type="ECO:0000313" key="1">
    <source>
        <dbReference type="EMBL" id="KAF2472970.1"/>
    </source>
</evidence>
<reference evidence="1" key="1">
    <citation type="journal article" date="2020" name="Stud. Mycol.">
        <title>101 Dothideomycetes genomes: a test case for predicting lifestyles and emergence of pathogens.</title>
        <authorList>
            <person name="Haridas S."/>
            <person name="Albert R."/>
            <person name="Binder M."/>
            <person name="Bloem J."/>
            <person name="Labutti K."/>
            <person name="Salamov A."/>
            <person name="Andreopoulos B."/>
            <person name="Baker S."/>
            <person name="Barry K."/>
            <person name="Bills G."/>
            <person name="Bluhm B."/>
            <person name="Cannon C."/>
            <person name="Castanera R."/>
            <person name="Culley D."/>
            <person name="Daum C."/>
            <person name="Ezra D."/>
            <person name="Gonzalez J."/>
            <person name="Henrissat B."/>
            <person name="Kuo A."/>
            <person name="Liang C."/>
            <person name="Lipzen A."/>
            <person name="Lutzoni F."/>
            <person name="Magnuson J."/>
            <person name="Mondo S."/>
            <person name="Nolan M."/>
            <person name="Ohm R."/>
            <person name="Pangilinan J."/>
            <person name="Park H.-J."/>
            <person name="Ramirez L."/>
            <person name="Alfaro M."/>
            <person name="Sun H."/>
            <person name="Tritt A."/>
            <person name="Yoshinaga Y."/>
            <person name="Zwiers L.-H."/>
            <person name="Turgeon B."/>
            <person name="Goodwin S."/>
            <person name="Spatafora J."/>
            <person name="Crous P."/>
            <person name="Grigoriev I."/>
        </authorList>
    </citation>
    <scope>NUCLEOTIDE SEQUENCE</scope>
    <source>
        <strain evidence="1">ATCC 200398</strain>
    </source>
</reference>